<sequence>MHQLDPLPYPYDSLEPYIDEETMKIHHDKHHQGYIDKLNKALEGHDKLTKESIEKLLSNLDSVPAEIKTAVKNNGGGHYHHHVFWPMLKKDVKPQGEVTKAIEKKFGSLDSFKEEFTKAASTLFGSGWTWLVVNNGELEIVNTSNQDSPIGQGKIPVLGIDVWEHAYYLKYQNRRPEYIEAFFNIINWEQINKNYLETKK</sequence>
<dbReference type="SUPFAM" id="SSF46609">
    <property type="entry name" value="Fe,Mn superoxide dismutase (SOD), N-terminal domain"/>
    <property type="match status" value="1"/>
</dbReference>
<evidence type="ECO:0000313" key="10">
    <source>
        <dbReference type="Proteomes" id="UP000176241"/>
    </source>
</evidence>
<dbReference type="InterPro" id="IPR019832">
    <property type="entry name" value="Mn/Fe_SOD_C"/>
</dbReference>
<dbReference type="InterPro" id="IPR036324">
    <property type="entry name" value="Mn/Fe_SOD_N_sf"/>
</dbReference>
<reference evidence="9 10" key="1">
    <citation type="journal article" date="2016" name="Nat. Commun.">
        <title>Thousands of microbial genomes shed light on interconnected biogeochemical processes in an aquifer system.</title>
        <authorList>
            <person name="Anantharaman K."/>
            <person name="Brown C.T."/>
            <person name="Hug L.A."/>
            <person name="Sharon I."/>
            <person name="Castelle C.J."/>
            <person name="Probst A.J."/>
            <person name="Thomas B.C."/>
            <person name="Singh A."/>
            <person name="Wilkins M.J."/>
            <person name="Karaoz U."/>
            <person name="Brodie E.L."/>
            <person name="Williams K.H."/>
            <person name="Hubbard S.S."/>
            <person name="Banfield J.F."/>
        </authorList>
    </citation>
    <scope>NUCLEOTIDE SEQUENCE [LARGE SCALE GENOMIC DNA]</scope>
</reference>
<evidence type="ECO:0000256" key="2">
    <source>
        <dbReference type="ARBA" id="ARBA00012682"/>
    </source>
</evidence>
<feature type="binding site" evidence="5">
    <location>
        <position position="165"/>
    </location>
    <ligand>
        <name>Mn(2+)</name>
        <dbReference type="ChEBI" id="CHEBI:29035"/>
    </ligand>
</feature>
<comment type="similarity">
    <text evidence="1 6">Belongs to the iron/manganese superoxide dismutase family.</text>
</comment>
<dbReference type="PRINTS" id="PR01703">
    <property type="entry name" value="MNSODISMTASE"/>
</dbReference>
<feature type="binding site" evidence="5">
    <location>
        <position position="161"/>
    </location>
    <ligand>
        <name>Mn(2+)</name>
        <dbReference type="ChEBI" id="CHEBI:29035"/>
    </ligand>
</feature>
<dbReference type="GO" id="GO:0005737">
    <property type="term" value="C:cytoplasm"/>
    <property type="evidence" value="ECO:0007669"/>
    <property type="project" value="TreeGrafter"/>
</dbReference>
<evidence type="ECO:0000256" key="1">
    <source>
        <dbReference type="ARBA" id="ARBA00008714"/>
    </source>
</evidence>
<proteinExistence type="inferred from homology"/>
<feature type="domain" description="Manganese/iron superoxide dismutase C-terminal" evidence="8">
    <location>
        <begin position="94"/>
        <end position="194"/>
    </location>
</feature>
<name>A0A1G1Y1R1_9BACT</name>
<protein>
    <recommendedName>
        <fullName evidence="2 6">Superoxide dismutase</fullName>
        <ecNumber evidence="2 6">1.15.1.1</ecNumber>
    </recommendedName>
</protein>
<keyword evidence="4 6" id="KW-0560">Oxidoreductase</keyword>
<evidence type="ECO:0000259" key="8">
    <source>
        <dbReference type="Pfam" id="PF02777"/>
    </source>
</evidence>
<dbReference type="GO" id="GO:0046872">
    <property type="term" value="F:metal ion binding"/>
    <property type="evidence" value="ECO:0007669"/>
    <property type="project" value="UniProtKB-KW"/>
</dbReference>
<dbReference type="AlphaFoldDB" id="A0A1G1Y1R1"/>
<gene>
    <name evidence="9" type="ORF">A2731_01140</name>
</gene>
<organism evidence="9 10">
    <name type="scientific">Candidatus Buchananbacteria bacterium RIFCSPHIGHO2_01_FULL_39_8</name>
    <dbReference type="NCBI Taxonomy" id="1797533"/>
    <lineage>
        <taxon>Bacteria</taxon>
        <taxon>Candidatus Buchananiibacteriota</taxon>
    </lineage>
</organism>
<dbReference type="FunFam" id="3.55.40.20:FF:000001">
    <property type="entry name" value="Superoxide dismutase"/>
    <property type="match status" value="1"/>
</dbReference>
<comment type="function">
    <text evidence="6">Destroys radicals which are normally produced within the cells and which are toxic to biological systems.</text>
</comment>
<feature type="binding site" evidence="5">
    <location>
        <position position="81"/>
    </location>
    <ligand>
        <name>Mn(2+)</name>
        <dbReference type="ChEBI" id="CHEBI:29035"/>
    </ligand>
</feature>
<evidence type="ECO:0000256" key="6">
    <source>
        <dbReference type="RuleBase" id="RU000414"/>
    </source>
</evidence>
<comment type="caution">
    <text evidence="9">The sequence shown here is derived from an EMBL/GenBank/DDBJ whole genome shotgun (WGS) entry which is preliminary data.</text>
</comment>
<dbReference type="Gene3D" id="3.55.40.20">
    <property type="entry name" value="Iron/manganese superoxide dismutase, C-terminal domain"/>
    <property type="match status" value="1"/>
</dbReference>
<dbReference type="Pfam" id="PF00081">
    <property type="entry name" value="Sod_Fe_N"/>
    <property type="match status" value="1"/>
</dbReference>
<feature type="binding site" evidence="5">
    <location>
        <position position="26"/>
    </location>
    <ligand>
        <name>Mn(2+)</name>
        <dbReference type="ChEBI" id="CHEBI:29035"/>
    </ligand>
</feature>
<dbReference type="InterPro" id="IPR019833">
    <property type="entry name" value="Mn/Fe_SOD_BS"/>
</dbReference>
<dbReference type="STRING" id="1797533.A2731_01140"/>
<comment type="catalytic activity">
    <reaction evidence="6">
        <text>2 superoxide + 2 H(+) = H2O2 + O2</text>
        <dbReference type="Rhea" id="RHEA:20696"/>
        <dbReference type="ChEBI" id="CHEBI:15378"/>
        <dbReference type="ChEBI" id="CHEBI:15379"/>
        <dbReference type="ChEBI" id="CHEBI:16240"/>
        <dbReference type="ChEBI" id="CHEBI:18421"/>
        <dbReference type="EC" id="1.15.1.1"/>
    </reaction>
</comment>
<dbReference type="PIRSF" id="PIRSF000349">
    <property type="entry name" value="SODismutase"/>
    <property type="match status" value="1"/>
</dbReference>
<keyword evidence="3 5" id="KW-0479">Metal-binding</keyword>
<dbReference type="Proteomes" id="UP000176241">
    <property type="component" value="Unassembled WGS sequence"/>
</dbReference>
<dbReference type="PANTHER" id="PTHR43595">
    <property type="entry name" value="37S RIBOSOMAL PROTEIN S26, MITOCHONDRIAL"/>
    <property type="match status" value="1"/>
</dbReference>
<evidence type="ECO:0000256" key="5">
    <source>
        <dbReference type="PIRSR" id="PIRSR000349-1"/>
    </source>
</evidence>
<dbReference type="InterPro" id="IPR036314">
    <property type="entry name" value="SOD_C_sf"/>
</dbReference>
<dbReference type="GO" id="GO:0004784">
    <property type="term" value="F:superoxide dismutase activity"/>
    <property type="evidence" value="ECO:0007669"/>
    <property type="project" value="UniProtKB-EC"/>
</dbReference>
<dbReference type="Pfam" id="PF02777">
    <property type="entry name" value="Sod_Fe_C"/>
    <property type="match status" value="1"/>
</dbReference>
<dbReference type="SUPFAM" id="SSF54719">
    <property type="entry name" value="Fe,Mn superoxide dismutase (SOD), C-terminal domain"/>
    <property type="match status" value="1"/>
</dbReference>
<dbReference type="PROSITE" id="PS00088">
    <property type="entry name" value="SOD_MN"/>
    <property type="match status" value="1"/>
</dbReference>
<evidence type="ECO:0000259" key="7">
    <source>
        <dbReference type="Pfam" id="PF00081"/>
    </source>
</evidence>
<dbReference type="InterPro" id="IPR019831">
    <property type="entry name" value="Mn/Fe_SOD_N"/>
</dbReference>
<evidence type="ECO:0000256" key="4">
    <source>
        <dbReference type="ARBA" id="ARBA00023002"/>
    </source>
</evidence>
<dbReference type="InterPro" id="IPR001189">
    <property type="entry name" value="Mn/Fe_SOD"/>
</dbReference>
<dbReference type="FunFam" id="1.10.287.990:FF:000001">
    <property type="entry name" value="Superoxide dismutase"/>
    <property type="match status" value="1"/>
</dbReference>
<accession>A0A1G1Y1R1</accession>
<evidence type="ECO:0000256" key="3">
    <source>
        <dbReference type="ARBA" id="ARBA00022723"/>
    </source>
</evidence>
<dbReference type="Gene3D" id="1.10.287.990">
    <property type="entry name" value="Fe,Mn superoxide dismutase (SOD) domain"/>
    <property type="match status" value="1"/>
</dbReference>
<feature type="domain" description="Manganese/iron superoxide dismutase N-terminal" evidence="7">
    <location>
        <begin position="2"/>
        <end position="88"/>
    </location>
</feature>
<dbReference type="PANTHER" id="PTHR43595:SF2">
    <property type="entry name" value="SMALL RIBOSOMAL SUBUNIT PROTEIN MS42"/>
    <property type="match status" value="1"/>
</dbReference>
<evidence type="ECO:0000313" key="9">
    <source>
        <dbReference type="EMBL" id="OGY46161.1"/>
    </source>
</evidence>
<dbReference type="EC" id="1.15.1.1" evidence="2 6"/>
<dbReference type="EMBL" id="MHIC01000002">
    <property type="protein sequence ID" value="OGY46161.1"/>
    <property type="molecule type" value="Genomic_DNA"/>
</dbReference>